<dbReference type="AlphaFoldDB" id="A0ABC9VFZ5"/>
<keyword evidence="4 5" id="KW-0472">Membrane</keyword>
<name>A0ABC9VFZ5_9BACL</name>
<comment type="subcellular location">
    <subcellularLocation>
        <location evidence="1">Membrane</location>
        <topology evidence="1">Multi-pass membrane protein</topology>
    </subcellularLocation>
</comment>
<feature type="transmembrane region" description="Helical" evidence="5">
    <location>
        <begin position="12"/>
        <end position="30"/>
    </location>
</feature>
<keyword evidence="3 5" id="KW-1133">Transmembrane helix</keyword>
<sequence length="170" mass="18806">MVIKFLRENVYASYVLLVLRLYLGWSWLQAGWGKIVGGNFDATGFLKGALEKVSGDHPAVQPWWADFISGFALPNVGLFNILVPWGEFLVGLGLILGIFTTFAVLMGLVMNFSYMFSGTTSTNPQMVLIGMFIIIAGFNAGKIGLDRWVIPFINKRILKKKKQGDLPQSA</sequence>
<dbReference type="Pfam" id="PF07681">
    <property type="entry name" value="DoxX"/>
    <property type="match status" value="1"/>
</dbReference>
<reference evidence="6 7" key="1">
    <citation type="journal article" date="2014" name="Appl. Microbiol. Biotechnol.">
        <title>Transformable facultative thermophile Geobacillus stearothermophilus NUB3621 as a host strain for metabolic engineering.</title>
        <authorList>
            <person name="Blanchard K."/>
            <person name="Robic S."/>
            <person name="Matsumura I."/>
        </authorList>
    </citation>
    <scope>NUCLEOTIDE SEQUENCE [LARGE SCALE GENOMIC DNA]</scope>
    <source>
        <strain evidence="6 7">NUB3621</strain>
    </source>
</reference>
<feature type="transmembrane region" description="Helical" evidence="5">
    <location>
        <begin position="89"/>
        <end position="114"/>
    </location>
</feature>
<dbReference type="Proteomes" id="UP000023566">
    <property type="component" value="Chromosome"/>
</dbReference>
<feature type="transmembrane region" description="Helical" evidence="5">
    <location>
        <begin position="126"/>
        <end position="145"/>
    </location>
</feature>
<organism evidence="6 7">
    <name type="scientific">Parageobacillus genomosp. 1</name>
    <dbReference type="NCBI Taxonomy" id="1295642"/>
    <lineage>
        <taxon>Bacteria</taxon>
        <taxon>Bacillati</taxon>
        <taxon>Bacillota</taxon>
        <taxon>Bacilli</taxon>
        <taxon>Bacillales</taxon>
        <taxon>Anoxybacillaceae</taxon>
        <taxon>Parageobacillus</taxon>
    </lineage>
</organism>
<evidence type="ECO:0000256" key="5">
    <source>
        <dbReference type="SAM" id="Phobius"/>
    </source>
</evidence>
<gene>
    <name evidence="6" type="ORF">H839_07644</name>
</gene>
<dbReference type="InterPro" id="IPR032808">
    <property type="entry name" value="DoxX"/>
</dbReference>
<keyword evidence="2 5" id="KW-0812">Transmembrane</keyword>
<evidence type="ECO:0000256" key="2">
    <source>
        <dbReference type="ARBA" id="ARBA00022692"/>
    </source>
</evidence>
<dbReference type="PANTHER" id="PTHR39157">
    <property type="entry name" value="INTEGRAL MEMBRANE PROTEIN-RELATED"/>
    <property type="match status" value="1"/>
</dbReference>
<evidence type="ECO:0000256" key="3">
    <source>
        <dbReference type="ARBA" id="ARBA00022989"/>
    </source>
</evidence>
<feature type="transmembrane region" description="Helical" evidence="5">
    <location>
        <begin position="63"/>
        <end position="82"/>
    </location>
</feature>
<dbReference type="RefSeq" id="WP_043904604.1">
    <property type="nucleotide sequence ID" value="NZ_CM002692.1"/>
</dbReference>
<dbReference type="EMBL" id="AOTZ01000004">
    <property type="protein sequence ID" value="EZP77490.1"/>
    <property type="molecule type" value="Genomic_DNA"/>
</dbReference>
<keyword evidence="7" id="KW-1185">Reference proteome</keyword>
<proteinExistence type="predicted"/>
<evidence type="ECO:0000313" key="7">
    <source>
        <dbReference type="Proteomes" id="UP000023566"/>
    </source>
</evidence>
<evidence type="ECO:0000256" key="4">
    <source>
        <dbReference type="ARBA" id="ARBA00023136"/>
    </source>
</evidence>
<dbReference type="PANTHER" id="PTHR39157:SF1">
    <property type="entry name" value="DOXX FAMILY PROTEIN"/>
    <property type="match status" value="1"/>
</dbReference>
<comment type="caution">
    <text evidence="6">The sequence shown here is derived from an EMBL/GenBank/DDBJ whole genome shotgun (WGS) entry which is preliminary data.</text>
</comment>
<evidence type="ECO:0000313" key="6">
    <source>
        <dbReference type="EMBL" id="EZP77490.1"/>
    </source>
</evidence>
<dbReference type="GO" id="GO:0016020">
    <property type="term" value="C:membrane"/>
    <property type="evidence" value="ECO:0007669"/>
    <property type="project" value="UniProtKB-SubCell"/>
</dbReference>
<evidence type="ECO:0000256" key="1">
    <source>
        <dbReference type="ARBA" id="ARBA00004141"/>
    </source>
</evidence>
<accession>A0ABC9VFZ5</accession>
<protein>
    <submittedName>
        <fullName evidence="6">DoxX family protein</fullName>
    </submittedName>
</protein>